<evidence type="ECO:0000313" key="2">
    <source>
        <dbReference type="EMBL" id="WVZ89367.1"/>
    </source>
</evidence>
<dbReference type="Proteomes" id="UP001341281">
    <property type="component" value="Chromosome 08"/>
</dbReference>
<feature type="domain" description="Retrotransposon gag" evidence="1">
    <location>
        <begin position="111"/>
        <end position="165"/>
    </location>
</feature>
<dbReference type="AlphaFoldDB" id="A0AAQ3XAC8"/>
<evidence type="ECO:0000259" key="1">
    <source>
        <dbReference type="Pfam" id="PF03732"/>
    </source>
</evidence>
<feature type="non-terminal residue" evidence="2">
    <location>
        <position position="1"/>
    </location>
</feature>
<keyword evidence="3" id="KW-1185">Reference proteome</keyword>
<gene>
    <name evidence="2" type="ORF">U9M48_035785</name>
</gene>
<dbReference type="Pfam" id="PF03732">
    <property type="entry name" value="Retrotrans_gag"/>
    <property type="match status" value="1"/>
</dbReference>
<dbReference type="InterPro" id="IPR005162">
    <property type="entry name" value="Retrotrans_gag_dom"/>
</dbReference>
<protein>
    <recommendedName>
        <fullName evidence="1">Retrotransposon gag domain-containing protein</fullName>
    </recommendedName>
</protein>
<proteinExistence type="predicted"/>
<accession>A0AAQ3XAC8</accession>
<organism evidence="2 3">
    <name type="scientific">Paspalum notatum var. saurae</name>
    <dbReference type="NCBI Taxonomy" id="547442"/>
    <lineage>
        <taxon>Eukaryota</taxon>
        <taxon>Viridiplantae</taxon>
        <taxon>Streptophyta</taxon>
        <taxon>Embryophyta</taxon>
        <taxon>Tracheophyta</taxon>
        <taxon>Spermatophyta</taxon>
        <taxon>Magnoliopsida</taxon>
        <taxon>Liliopsida</taxon>
        <taxon>Poales</taxon>
        <taxon>Poaceae</taxon>
        <taxon>PACMAD clade</taxon>
        <taxon>Panicoideae</taxon>
        <taxon>Andropogonodae</taxon>
        <taxon>Paspaleae</taxon>
        <taxon>Paspalinae</taxon>
        <taxon>Paspalum</taxon>
    </lineage>
</organism>
<dbReference type="EMBL" id="CP144752">
    <property type="protein sequence ID" value="WVZ89367.1"/>
    <property type="molecule type" value="Genomic_DNA"/>
</dbReference>
<evidence type="ECO:0000313" key="3">
    <source>
        <dbReference type="Proteomes" id="UP001341281"/>
    </source>
</evidence>
<reference evidence="2 3" key="1">
    <citation type="submission" date="2024-02" db="EMBL/GenBank/DDBJ databases">
        <title>High-quality chromosome-scale genome assembly of Pensacola bahiagrass (Paspalum notatum Flugge var. saurae).</title>
        <authorList>
            <person name="Vega J.M."/>
            <person name="Podio M."/>
            <person name="Orjuela J."/>
            <person name="Siena L.A."/>
            <person name="Pessino S.C."/>
            <person name="Combes M.C."/>
            <person name="Mariac C."/>
            <person name="Albertini E."/>
            <person name="Pupilli F."/>
            <person name="Ortiz J.P.A."/>
            <person name="Leblanc O."/>
        </authorList>
    </citation>
    <scope>NUCLEOTIDE SEQUENCE [LARGE SCALE GENOMIC DNA]</scope>
    <source>
        <strain evidence="2">R1</strain>
        <tissue evidence="2">Leaf</tissue>
    </source>
</reference>
<name>A0AAQ3XAC8_PASNO</name>
<sequence length="310" mass="35606">WSPHQRHPLGGRSWSPISFELATRVARQLIDLIAQAQQRRDPQEIGYTDFAALQPPIFTVATDPLDADDRLRIIVSKFSLSPQLTEQRRLASRHGVYMCASFPAMQPAGHQVTWDEFRAAFRAHYLPPSLIELKQREFRALRQGNMSVLEYVQAFIRPSQYSPKMSTPTHVGLPVRWMDLIPPRSTHLGRGYDGFTELVDVAIDMEDRLNHAHEDRRRKRLASTLRSGSSRRQRVVLHRSPLIHYIDMPRQQEPHRGTQQPSSCKCTTSSAYFGATGQTKCQIPLLQLWKDRPFQQELFCPTAKLCTIVD</sequence>